<protein>
    <submittedName>
        <fullName evidence="3">PEP/pyruvate-binding domain-containing protein</fullName>
    </submittedName>
</protein>
<organism evidence="3 4">
    <name type="scientific">Streptomyces milbemycinicus</name>
    <dbReference type="NCBI Taxonomy" id="476552"/>
    <lineage>
        <taxon>Bacteria</taxon>
        <taxon>Bacillati</taxon>
        <taxon>Actinomycetota</taxon>
        <taxon>Actinomycetes</taxon>
        <taxon>Kitasatosporales</taxon>
        <taxon>Streptomycetaceae</taxon>
        <taxon>Streptomyces</taxon>
    </lineage>
</organism>
<dbReference type="EMBL" id="JBJDQH010000005">
    <property type="protein sequence ID" value="MFK4266652.1"/>
    <property type="molecule type" value="Genomic_DNA"/>
</dbReference>
<dbReference type="RefSeq" id="WP_358635815.1">
    <property type="nucleotide sequence ID" value="NZ_JBFAEV010000008.1"/>
</dbReference>
<accession>A0ABW8LL78</accession>
<dbReference type="Pfam" id="PF01326">
    <property type="entry name" value="PPDK_N"/>
    <property type="match status" value="1"/>
</dbReference>
<dbReference type="InterPro" id="IPR013815">
    <property type="entry name" value="ATP_grasp_subdomain_1"/>
</dbReference>
<dbReference type="InterPro" id="IPR002192">
    <property type="entry name" value="PPDK_AMP/ATP-bd"/>
</dbReference>
<dbReference type="Gene3D" id="3.30.1490.20">
    <property type="entry name" value="ATP-grasp fold, A domain"/>
    <property type="match status" value="1"/>
</dbReference>
<proteinExistence type="predicted"/>
<reference evidence="3 4" key="1">
    <citation type="submission" date="2024-11" db="EMBL/GenBank/DDBJ databases">
        <title>The Natural Products Discovery Center: Release of the First 8490 Sequenced Strains for Exploring Actinobacteria Biosynthetic Diversity.</title>
        <authorList>
            <person name="Kalkreuter E."/>
            <person name="Kautsar S.A."/>
            <person name="Yang D."/>
            <person name="Bader C.D."/>
            <person name="Teijaro C.N."/>
            <person name="Fluegel L."/>
            <person name="Davis C.M."/>
            <person name="Simpson J.R."/>
            <person name="Lauterbach L."/>
            <person name="Steele A.D."/>
            <person name="Gui C."/>
            <person name="Meng S."/>
            <person name="Li G."/>
            <person name="Viehrig K."/>
            <person name="Ye F."/>
            <person name="Su P."/>
            <person name="Kiefer A.F."/>
            <person name="Nichols A."/>
            <person name="Cepeda A.J."/>
            <person name="Yan W."/>
            <person name="Fan B."/>
            <person name="Jiang Y."/>
            <person name="Adhikari A."/>
            <person name="Zheng C.-J."/>
            <person name="Schuster L."/>
            <person name="Cowan T.M."/>
            <person name="Smanski M.J."/>
            <person name="Chevrette M.G."/>
            <person name="De Carvalho L.P.S."/>
            <person name="Shen B."/>
        </authorList>
    </citation>
    <scope>NUCLEOTIDE SEQUENCE [LARGE SCALE GENOMIC DNA]</scope>
    <source>
        <strain evidence="3 4">NPDC020863</strain>
    </source>
</reference>
<name>A0ABW8LL78_9ACTN</name>
<feature type="domain" description="Pyruvate phosphate dikinase AMP/ATP-binding" evidence="2">
    <location>
        <begin position="65"/>
        <end position="120"/>
    </location>
</feature>
<feature type="compositionally biased region" description="Low complexity" evidence="1">
    <location>
        <begin position="131"/>
        <end position="152"/>
    </location>
</feature>
<keyword evidence="4" id="KW-1185">Reference proteome</keyword>
<evidence type="ECO:0000256" key="1">
    <source>
        <dbReference type="SAM" id="MobiDB-lite"/>
    </source>
</evidence>
<dbReference type="SUPFAM" id="SSF56059">
    <property type="entry name" value="Glutathione synthetase ATP-binding domain-like"/>
    <property type="match status" value="1"/>
</dbReference>
<evidence type="ECO:0000259" key="2">
    <source>
        <dbReference type="Pfam" id="PF01326"/>
    </source>
</evidence>
<feature type="region of interest" description="Disordered" evidence="1">
    <location>
        <begin position="119"/>
        <end position="152"/>
    </location>
</feature>
<gene>
    <name evidence="3" type="ORF">ACI2L5_17170</name>
</gene>
<dbReference type="Proteomes" id="UP001620295">
    <property type="component" value="Unassembled WGS sequence"/>
</dbReference>
<evidence type="ECO:0000313" key="3">
    <source>
        <dbReference type="EMBL" id="MFK4266652.1"/>
    </source>
</evidence>
<sequence length="152" mass="16084">MTTIDTRTTHVVPLDHPLARQPAAAGSKAAHLALAASAGLPVLPGFVILHGPESATQDGLTTHQAWRELSADGARPLVVRSSSPQEDTHESSMAGQFASVLDVRGWDAFRAAVRTVLDSARRTPSARRRPWPYSSSPCSRSAPAACSSPRTP</sequence>
<evidence type="ECO:0000313" key="4">
    <source>
        <dbReference type="Proteomes" id="UP001620295"/>
    </source>
</evidence>
<comment type="caution">
    <text evidence="3">The sequence shown here is derived from an EMBL/GenBank/DDBJ whole genome shotgun (WGS) entry which is preliminary data.</text>
</comment>